<dbReference type="Gene3D" id="3.30.1360.40">
    <property type="match status" value="1"/>
</dbReference>
<evidence type="ECO:0000256" key="3">
    <source>
        <dbReference type="ARBA" id="ARBA00022741"/>
    </source>
</evidence>
<proteinExistence type="inferred from homology"/>
<dbReference type="GO" id="GO:0005524">
    <property type="term" value="F:ATP binding"/>
    <property type="evidence" value="ECO:0007669"/>
    <property type="project" value="UniProtKB-UniRule"/>
</dbReference>
<comment type="caution">
    <text evidence="12">The sequence shown here is derived from an EMBL/GenBank/DDBJ whole genome shotgun (WGS) entry which is preliminary data.</text>
</comment>
<dbReference type="GO" id="GO:0005737">
    <property type="term" value="C:cytoplasm"/>
    <property type="evidence" value="ECO:0007669"/>
    <property type="project" value="UniProtKB-SubCell"/>
</dbReference>
<dbReference type="GO" id="GO:0034335">
    <property type="term" value="F:DNA negative supercoiling activity"/>
    <property type="evidence" value="ECO:0007669"/>
    <property type="project" value="UniProtKB-ARBA"/>
</dbReference>
<dbReference type="NCBIfam" id="TIGR01063">
    <property type="entry name" value="gyrA"/>
    <property type="match status" value="1"/>
</dbReference>
<comment type="catalytic activity">
    <reaction evidence="1 9 10">
        <text>ATP-dependent breakage, passage and rejoining of double-stranded DNA.</text>
        <dbReference type="EC" id="5.6.2.2"/>
    </reaction>
</comment>
<dbReference type="Gene3D" id="2.120.10.90">
    <property type="entry name" value="DNA gyrase/topoisomerase IV, subunit A, C-terminal"/>
    <property type="match status" value="1"/>
</dbReference>
<feature type="domain" description="Topo IIA-type catalytic" evidence="11">
    <location>
        <begin position="38"/>
        <end position="506"/>
    </location>
</feature>
<accession>A0A931DR41</accession>
<dbReference type="InterPro" id="IPR002205">
    <property type="entry name" value="Topo_IIA_dom_A"/>
</dbReference>
<keyword evidence="3 9" id="KW-0547">Nucleotide-binding</keyword>
<comment type="subcellular location">
    <subcellularLocation>
        <location evidence="9">Cytoplasm</location>
    </subcellularLocation>
</comment>
<comment type="subunit">
    <text evidence="8">Heterotetramer composed of ParC and ParE.</text>
</comment>
<dbReference type="FunFam" id="1.10.268.10:FF:000001">
    <property type="entry name" value="DNA gyrase subunit A"/>
    <property type="match status" value="1"/>
</dbReference>
<feature type="active site" description="O-(5'-phospho-DNA)-tyrosine intermediate" evidence="9 10">
    <location>
        <position position="126"/>
    </location>
</feature>
<dbReference type="AlphaFoldDB" id="A0A931DR41"/>
<gene>
    <name evidence="9" type="primary">gyrA</name>
    <name evidence="12" type="ORF">IW256_006374</name>
</gene>
<organism evidence="12 13">
    <name type="scientific">Actinomadura viridis</name>
    <dbReference type="NCBI Taxonomy" id="58110"/>
    <lineage>
        <taxon>Bacteria</taxon>
        <taxon>Bacillati</taxon>
        <taxon>Actinomycetota</taxon>
        <taxon>Actinomycetes</taxon>
        <taxon>Streptosporangiales</taxon>
        <taxon>Thermomonosporaceae</taxon>
        <taxon>Actinomadura</taxon>
    </lineage>
</organism>
<evidence type="ECO:0000256" key="5">
    <source>
        <dbReference type="ARBA" id="ARBA00023029"/>
    </source>
</evidence>
<comment type="subunit">
    <text evidence="9">Heterotetramer, composed of two GyrA and two GyrB chains. In the heterotetramer, GyrA contains the active site tyrosine that forms a transient covalent intermediate with DNA, while GyrB binds cofactors and catalyzes ATP hydrolysis.</text>
</comment>
<evidence type="ECO:0000256" key="9">
    <source>
        <dbReference type="HAMAP-Rule" id="MF_01897"/>
    </source>
</evidence>
<dbReference type="NCBIfam" id="NF004043">
    <property type="entry name" value="PRK05560.1"/>
    <property type="match status" value="1"/>
</dbReference>
<dbReference type="InterPro" id="IPR006691">
    <property type="entry name" value="GyrA/parC_rep"/>
</dbReference>
<dbReference type="GO" id="GO:0003677">
    <property type="term" value="F:DNA binding"/>
    <property type="evidence" value="ECO:0007669"/>
    <property type="project" value="UniProtKB-UniRule"/>
</dbReference>
<dbReference type="InterPro" id="IPR005743">
    <property type="entry name" value="GyrA"/>
</dbReference>
<keyword evidence="4 9" id="KW-0067">ATP-binding</keyword>
<evidence type="ECO:0000256" key="4">
    <source>
        <dbReference type="ARBA" id="ARBA00022840"/>
    </source>
</evidence>
<dbReference type="InterPro" id="IPR035516">
    <property type="entry name" value="Gyrase/topoIV_suA_C"/>
</dbReference>
<dbReference type="InterPro" id="IPR013758">
    <property type="entry name" value="Topo_IIA_A/C_ab"/>
</dbReference>
<dbReference type="GO" id="GO:0005694">
    <property type="term" value="C:chromosome"/>
    <property type="evidence" value="ECO:0007669"/>
    <property type="project" value="InterPro"/>
</dbReference>
<name>A0A931DR41_9ACTN</name>
<keyword evidence="6 9" id="KW-0238">DNA-binding</keyword>
<dbReference type="NCBIfam" id="NF004044">
    <property type="entry name" value="PRK05561.1"/>
    <property type="match status" value="1"/>
</dbReference>
<dbReference type="SMART" id="SM00434">
    <property type="entry name" value="TOP4c"/>
    <property type="match status" value="1"/>
</dbReference>
<evidence type="ECO:0000259" key="11">
    <source>
        <dbReference type="PROSITE" id="PS52040"/>
    </source>
</evidence>
<evidence type="ECO:0000313" key="13">
    <source>
        <dbReference type="Proteomes" id="UP000614047"/>
    </source>
</evidence>
<keyword evidence="9" id="KW-0963">Cytoplasm</keyword>
<comment type="similarity">
    <text evidence="2 9">Belongs to the type II topoisomerase GyrA/ParC subunit family.</text>
</comment>
<sequence>MTIEGGGPGERIEPVDIQVEMQRSYLDYAMSVIVARALPEVRDGLKPVHRRVLYAMYDGGYRPDRGYFKCARVVGDVMGNYHPHGDSAIYDALVRLAQPWSMRYPLVDGNGNFGSRGNDPAAAMRYTECRMAPLAMELLRDIDKETVDFSPNYDGRSQEPDVLPSRYPNLLVNGSAGIAVGMATNIPPHNLREVADGVQWFLENYGATDEELLEALIERVKGPDFPTSGLIVGRKGIEEAYRTGRGSITMRAVVEAEEIQGRTCLVVTELPYQVNPDNLALKIAELVKDGKLDGVADVRDETSGRTGQRLVIVLKRDAVAKVVLNNLYKHTQLQETFGANMLALVDGVPRTLRIDQFVRHWVTHQIDVIVRRTRFLLRKAEERAHILRALLKALDRIDEVIALIRRSPSAQAAQRGLMGLLEIDEIQAQAILDMQLRKLAALERQQITDEYDKLMAEIADYSDILSSPERQRRIVGDELAPIVEKYGDERRTEIIPFDGDVSYEDLIAEEDVVVTITRGGYAKRTKTDLYRAQRRGGKGVRGAQLKQDDIVDQFFVTSTHHWILFFTNKGRVYRAKAYELPDAARDSRGQHVANLLAFQPDEHIAQVMDLRDYDVAPYLVLATRKGRVKKTALRDFDSPRTGGIIAINLVDDDEVIAARLVSPDDDLLMVSTGAQAIRFRADDESLRPMGRATSGVIGMRFDDDHDVLNMLVAQQDAHDVLVATEGGYAKRTPIEQYPVQGRGGKGVLTAKIVQTRGRLVGALMVGPDDEVFAMTSNGGVIRTTAAEIKQSGRQTMGVRLMNLAEGDSVVAIARNVESMEDSDTEADAGSDGE</sequence>
<evidence type="ECO:0000256" key="1">
    <source>
        <dbReference type="ARBA" id="ARBA00000185"/>
    </source>
</evidence>
<evidence type="ECO:0000256" key="10">
    <source>
        <dbReference type="PROSITE-ProRule" id="PRU01384"/>
    </source>
</evidence>
<comment type="miscellaneous">
    <text evidence="9">Few gyrases are as efficient as E.coli at forming negative supercoils. Not all organisms have 2 type II topoisomerases; in organisms with a single type II topoisomerase this enzyme also has to decatenate newly replicated chromosomes.</text>
</comment>
<keyword evidence="7 9" id="KW-0413">Isomerase</keyword>
<keyword evidence="13" id="KW-1185">Reference proteome</keyword>
<dbReference type="GO" id="GO:0009330">
    <property type="term" value="C:DNA topoisomerase type II (double strand cut, ATP-hydrolyzing) complex"/>
    <property type="evidence" value="ECO:0007669"/>
    <property type="project" value="TreeGrafter"/>
</dbReference>
<protein>
    <recommendedName>
        <fullName evidence="9">DNA gyrase subunit A</fullName>
        <ecNumber evidence="9">5.6.2.2</ecNumber>
    </recommendedName>
</protein>
<evidence type="ECO:0000256" key="6">
    <source>
        <dbReference type="ARBA" id="ARBA00023125"/>
    </source>
</evidence>
<evidence type="ECO:0000256" key="2">
    <source>
        <dbReference type="ARBA" id="ARBA00008263"/>
    </source>
</evidence>
<dbReference type="Pfam" id="PF03989">
    <property type="entry name" value="DNA_gyraseA_C"/>
    <property type="match status" value="6"/>
</dbReference>
<dbReference type="Proteomes" id="UP000614047">
    <property type="component" value="Unassembled WGS sequence"/>
</dbReference>
<dbReference type="PANTHER" id="PTHR43493">
    <property type="entry name" value="DNA GYRASE/TOPOISOMERASE SUBUNIT A"/>
    <property type="match status" value="1"/>
</dbReference>
<evidence type="ECO:0000256" key="8">
    <source>
        <dbReference type="ARBA" id="ARBA00063644"/>
    </source>
</evidence>
<dbReference type="InterPro" id="IPR050220">
    <property type="entry name" value="Type_II_DNA_Topoisomerases"/>
</dbReference>
<comment type="function">
    <text evidence="9">A type II topoisomerase that negatively supercoils closed circular double-stranded (ds) DNA in an ATP-dependent manner to modulate DNA topology and maintain chromosomes in an underwound state. Negative supercoiling favors strand separation, and DNA replication, transcription, recombination and repair, all of which involve strand separation. Also able to catalyze the interconversion of other topological isomers of dsDNA rings, including catenanes and knotted rings. Type II topoisomerases break and join 2 DNA strands simultaneously in an ATP-dependent manner.</text>
</comment>
<dbReference type="FunFam" id="3.30.1360.40:FF:000002">
    <property type="entry name" value="DNA gyrase subunit A"/>
    <property type="match status" value="1"/>
</dbReference>
<dbReference type="EC" id="5.6.2.2" evidence="9"/>
<dbReference type="FunFam" id="2.120.10.90:FF:000005">
    <property type="entry name" value="DNA topoisomerase 4 subunit A"/>
    <property type="match status" value="1"/>
</dbReference>
<feature type="short sequence motif" description="GyrA-box" evidence="9">
    <location>
        <begin position="533"/>
        <end position="539"/>
    </location>
</feature>
<dbReference type="GO" id="GO:0006265">
    <property type="term" value="P:DNA topological change"/>
    <property type="evidence" value="ECO:0007669"/>
    <property type="project" value="UniProtKB-UniRule"/>
</dbReference>
<keyword evidence="5 9" id="KW-0799">Topoisomerase</keyword>
<dbReference type="SUPFAM" id="SSF101904">
    <property type="entry name" value="GyrA/ParC C-terminal domain-like"/>
    <property type="match status" value="1"/>
</dbReference>
<dbReference type="InterPro" id="IPR013760">
    <property type="entry name" value="Topo_IIA-like_dom_sf"/>
</dbReference>
<dbReference type="GO" id="GO:0006261">
    <property type="term" value="P:DNA-templated DNA replication"/>
    <property type="evidence" value="ECO:0007669"/>
    <property type="project" value="UniProtKB-UniRule"/>
</dbReference>
<dbReference type="Gene3D" id="3.90.199.10">
    <property type="entry name" value="Topoisomerase II, domain 5"/>
    <property type="match status" value="1"/>
</dbReference>
<dbReference type="Gene3D" id="1.10.268.10">
    <property type="entry name" value="Topoisomerase, domain 3"/>
    <property type="match status" value="1"/>
</dbReference>
<dbReference type="HAMAP" id="MF_01897">
    <property type="entry name" value="GyrA"/>
    <property type="match status" value="1"/>
</dbReference>
<dbReference type="Pfam" id="PF00521">
    <property type="entry name" value="DNA_topoisoIV"/>
    <property type="match status" value="1"/>
</dbReference>
<reference evidence="12" key="1">
    <citation type="submission" date="2020-11" db="EMBL/GenBank/DDBJ databases">
        <title>Sequencing the genomes of 1000 actinobacteria strains.</title>
        <authorList>
            <person name="Klenk H.-P."/>
        </authorList>
    </citation>
    <scope>NUCLEOTIDE SEQUENCE</scope>
    <source>
        <strain evidence="12">DSM 43175</strain>
    </source>
</reference>
<evidence type="ECO:0000256" key="7">
    <source>
        <dbReference type="ARBA" id="ARBA00023235"/>
    </source>
</evidence>
<dbReference type="PROSITE" id="PS52040">
    <property type="entry name" value="TOPO_IIA"/>
    <property type="match status" value="1"/>
</dbReference>
<dbReference type="SUPFAM" id="SSF56719">
    <property type="entry name" value="Type II DNA topoisomerase"/>
    <property type="match status" value="1"/>
</dbReference>
<dbReference type="EMBL" id="JADOUA010000001">
    <property type="protein sequence ID" value="MBG6092261.1"/>
    <property type="molecule type" value="Genomic_DNA"/>
</dbReference>
<dbReference type="FunFam" id="3.90.199.10:FF:000001">
    <property type="entry name" value="DNA gyrase subunit A"/>
    <property type="match status" value="1"/>
</dbReference>
<dbReference type="CDD" id="cd00187">
    <property type="entry name" value="TOP4c"/>
    <property type="match status" value="1"/>
</dbReference>
<dbReference type="PANTHER" id="PTHR43493:SF5">
    <property type="entry name" value="DNA GYRASE SUBUNIT A, CHLOROPLASTIC_MITOCHONDRIAL"/>
    <property type="match status" value="1"/>
</dbReference>
<evidence type="ECO:0000313" key="12">
    <source>
        <dbReference type="EMBL" id="MBG6092261.1"/>
    </source>
</evidence>
<dbReference type="InterPro" id="IPR013757">
    <property type="entry name" value="Topo_IIA_A_a_sf"/>
</dbReference>